<dbReference type="PANTHER" id="PTHR24126:SF14">
    <property type="entry name" value="ANK_REP_REGION DOMAIN-CONTAINING PROTEIN"/>
    <property type="match status" value="1"/>
</dbReference>
<evidence type="ECO:0000256" key="1">
    <source>
        <dbReference type="ARBA" id="ARBA00022737"/>
    </source>
</evidence>
<feature type="repeat" description="ANK" evidence="3">
    <location>
        <begin position="929"/>
        <end position="961"/>
    </location>
</feature>
<dbReference type="SMART" id="SM00248">
    <property type="entry name" value="ANK"/>
    <property type="match status" value="25"/>
</dbReference>
<feature type="repeat" description="ANK" evidence="3">
    <location>
        <begin position="439"/>
        <end position="471"/>
    </location>
</feature>
<feature type="repeat" description="ANK" evidence="3">
    <location>
        <begin position="572"/>
        <end position="604"/>
    </location>
</feature>
<keyword evidence="1" id="KW-0677">Repeat</keyword>
<feature type="repeat" description="ANK" evidence="3">
    <location>
        <begin position="505"/>
        <end position="537"/>
    </location>
</feature>
<dbReference type="Proteomes" id="UP001162162">
    <property type="component" value="Unassembled WGS sequence"/>
</dbReference>
<feature type="repeat" description="ANK" evidence="3">
    <location>
        <begin position="962"/>
        <end position="994"/>
    </location>
</feature>
<gene>
    <name evidence="4" type="ORF">NQ318_000072</name>
</gene>
<feature type="repeat" description="ANK" evidence="3">
    <location>
        <begin position="897"/>
        <end position="928"/>
    </location>
</feature>
<keyword evidence="2 3" id="KW-0040">ANK repeat</keyword>
<dbReference type="PROSITE" id="PS50088">
    <property type="entry name" value="ANK_REPEAT"/>
    <property type="match status" value="20"/>
</dbReference>
<dbReference type="InterPro" id="IPR002110">
    <property type="entry name" value="Ankyrin_rpt"/>
</dbReference>
<feature type="repeat" description="ANK" evidence="3">
    <location>
        <begin position="864"/>
        <end position="896"/>
    </location>
</feature>
<proteinExistence type="predicted"/>
<accession>A0AAV8YCK2</accession>
<dbReference type="PANTHER" id="PTHR24126">
    <property type="entry name" value="ANKYRIN REPEAT, PH AND SEC7 DOMAIN CONTAINING PROTEIN SECG-RELATED"/>
    <property type="match status" value="1"/>
</dbReference>
<evidence type="ECO:0000256" key="3">
    <source>
        <dbReference type="PROSITE-ProRule" id="PRU00023"/>
    </source>
</evidence>
<name>A0AAV8YCK2_9CUCU</name>
<dbReference type="EMBL" id="JAPWTK010000135">
    <property type="protein sequence ID" value="KAJ8948532.1"/>
    <property type="molecule type" value="Genomic_DNA"/>
</dbReference>
<evidence type="ECO:0000313" key="4">
    <source>
        <dbReference type="EMBL" id="KAJ8948532.1"/>
    </source>
</evidence>
<feature type="repeat" description="ANK" evidence="3">
    <location>
        <begin position="337"/>
        <end position="369"/>
    </location>
</feature>
<feature type="repeat" description="ANK" evidence="3">
    <location>
        <begin position="995"/>
        <end position="1027"/>
    </location>
</feature>
<keyword evidence="5" id="KW-1185">Reference proteome</keyword>
<feature type="repeat" description="ANK" evidence="3">
    <location>
        <begin position="1136"/>
        <end position="1168"/>
    </location>
</feature>
<reference evidence="4" key="1">
    <citation type="journal article" date="2023" name="Insect Mol. Biol.">
        <title>Genome sequencing provides insights into the evolution of gene families encoding plant cell wall-degrading enzymes in longhorned beetles.</title>
        <authorList>
            <person name="Shin N.R."/>
            <person name="Okamura Y."/>
            <person name="Kirsch R."/>
            <person name="Pauchet Y."/>
        </authorList>
    </citation>
    <scope>NUCLEOTIDE SEQUENCE</scope>
    <source>
        <strain evidence="4">AMC_N1</strain>
    </source>
</reference>
<dbReference type="SUPFAM" id="SSF48403">
    <property type="entry name" value="Ankyrin repeat"/>
    <property type="match status" value="3"/>
</dbReference>
<dbReference type="Pfam" id="PF13637">
    <property type="entry name" value="Ank_4"/>
    <property type="match status" value="1"/>
</dbReference>
<feature type="repeat" description="ANK" evidence="3">
    <location>
        <begin position="1061"/>
        <end position="1093"/>
    </location>
</feature>
<feature type="repeat" description="ANK" evidence="3">
    <location>
        <begin position="370"/>
        <end position="402"/>
    </location>
</feature>
<feature type="repeat" description="ANK" evidence="3">
    <location>
        <begin position="734"/>
        <end position="766"/>
    </location>
</feature>
<sequence>MKIYVSTRPHLRQELEKKLKVKALSLTSFTKDNQLEFLKKYWKKHLNLKTIAQLKKCEVYARHLISKIFEWINDEEKTALIEIPLQTRMLAEVFQERSNLNGEELGEWEGCHEFSTSGGEEPKLPRKINLVKLYQMFMSKKRYIFVYDKSRLTGNVITSDAVNQAYEECKAFHQLLAMELLLGENAHMMTTYKTLREKNPDEKNAVKMGIVEKVGDCYSFMHRTFAEFYVAECLFFELNLKDQNAAFQNLFTDIILAGSQFIMIRSFLDGFLQDALPEETVISFSSLDYDRKLYHTDLDCTFMHTLVEEGHMNLIHFFFKCFGLMEKRVEIDRIRDDNDKTLLHYAARGHPQIVRLLVDQGADVNSEDCYSNMPLLVAVSVGQSEIASFLLERGVNVNYFNVHRHYGYTALILAAKMGNHEVMELLLKHGADVNIMDVDGRTALHDACYVGYLDSVRLLVSNGADVRSKTDDDSTPLHVACQEASKDVVEFLVDNGADVNEADNDGRTPLHVVAEFGDVELFQYLEQNGADAQARDEDGCSPLHYAICSDDDGLAVLAYLLETHDANLVDRSGNAALHKAVQMGYLNVIKLLVSRGADVNLKNTRGRTAFHEATWRSRLDIFQYLIEKGAEINVKDAAGRTALHNEGLYLELAEFLVDHGVDVNEADNRGRTPLHIAAACGDVELFKYLEQNGADAQARDVSGSSPLHYATYNGNLEIVGYILETNDVDQVDRNGNAALHLAVENGYLDVVKFLVSRDADVNLENSRGRTALHKAALLRSQDIIHDVDQNWAEANSTDDEDPTPFDNERLHLELVELLVDAGADLRLRDKHGRTSLDYAIVRDHTQLVQYFISKGPDANVLDKFGRRPIHEAMEMGHFTVLELLVDAKCDVNAKDDRGRTALHVASRGSLDLVKFLVDNGAVVDVEDDEGCTPLQDCVATGELAVIEFLIGKGANVNTRNAEGCTPLLSAALEGNQDGIRLLVENGADVNARDNAGRTPFIVAVRCGHLVTVKLMVERGANIHATDEGGSTGLHAAARWNFVDIVRFLVDSGADVDAADGNGRTALHVAARPKYLEVVKLLVKRGAHVNATDHKDRTPLHATAARRCRDEGEYASLLEVMGFLVQSGTEVDARDIDGRTAMDFAAESGRTDKVALLVTLGGDIGVRDNSNTIPSEYAAGGRSSDVVRFFEARKT</sequence>
<evidence type="ECO:0000256" key="2">
    <source>
        <dbReference type="ARBA" id="ARBA00023043"/>
    </source>
</evidence>
<dbReference type="Gene3D" id="1.25.40.20">
    <property type="entry name" value="Ankyrin repeat-containing domain"/>
    <property type="match status" value="7"/>
</dbReference>
<feature type="repeat" description="ANK" evidence="3">
    <location>
        <begin position="472"/>
        <end position="504"/>
    </location>
</feature>
<evidence type="ECO:0008006" key="6">
    <source>
        <dbReference type="Google" id="ProtNLM"/>
    </source>
</evidence>
<feature type="repeat" description="ANK" evidence="3">
    <location>
        <begin position="406"/>
        <end position="438"/>
    </location>
</feature>
<comment type="caution">
    <text evidence="4">The sequence shown here is derived from an EMBL/GenBank/DDBJ whole genome shotgun (WGS) entry which is preliminary data.</text>
</comment>
<dbReference type="InterPro" id="IPR036770">
    <property type="entry name" value="Ankyrin_rpt-contain_sf"/>
</dbReference>
<protein>
    <recommendedName>
        <fullName evidence="6">Ankyrin repeat protein</fullName>
    </recommendedName>
</protein>
<feature type="repeat" description="ANK" evidence="3">
    <location>
        <begin position="669"/>
        <end position="701"/>
    </location>
</feature>
<evidence type="ECO:0000313" key="5">
    <source>
        <dbReference type="Proteomes" id="UP001162162"/>
    </source>
</evidence>
<feature type="repeat" description="ANK" evidence="3">
    <location>
        <begin position="702"/>
        <end position="724"/>
    </location>
</feature>
<feature type="repeat" description="ANK" evidence="3">
    <location>
        <begin position="605"/>
        <end position="637"/>
    </location>
</feature>
<dbReference type="PROSITE" id="PS50297">
    <property type="entry name" value="ANK_REP_REGION"/>
    <property type="match status" value="19"/>
</dbReference>
<feature type="repeat" description="ANK" evidence="3">
    <location>
        <begin position="831"/>
        <end position="863"/>
    </location>
</feature>
<dbReference type="PRINTS" id="PR01415">
    <property type="entry name" value="ANKYRIN"/>
</dbReference>
<feature type="repeat" description="ANK" evidence="3">
    <location>
        <begin position="1028"/>
        <end position="1060"/>
    </location>
</feature>
<dbReference type="Pfam" id="PF12796">
    <property type="entry name" value="Ank_2"/>
    <property type="match status" value="5"/>
</dbReference>
<dbReference type="AlphaFoldDB" id="A0AAV8YCK2"/>
<dbReference type="Pfam" id="PF00023">
    <property type="entry name" value="Ank"/>
    <property type="match status" value="5"/>
</dbReference>
<organism evidence="4 5">
    <name type="scientific">Aromia moschata</name>
    <dbReference type="NCBI Taxonomy" id="1265417"/>
    <lineage>
        <taxon>Eukaryota</taxon>
        <taxon>Metazoa</taxon>
        <taxon>Ecdysozoa</taxon>
        <taxon>Arthropoda</taxon>
        <taxon>Hexapoda</taxon>
        <taxon>Insecta</taxon>
        <taxon>Pterygota</taxon>
        <taxon>Neoptera</taxon>
        <taxon>Endopterygota</taxon>
        <taxon>Coleoptera</taxon>
        <taxon>Polyphaga</taxon>
        <taxon>Cucujiformia</taxon>
        <taxon>Chrysomeloidea</taxon>
        <taxon>Cerambycidae</taxon>
        <taxon>Cerambycinae</taxon>
        <taxon>Callichromatini</taxon>
        <taxon>Aromia</taxon>
    </lineage>
</organism>